<dbReference type="eggNOG" id="ENOG502S1X7">
    <property type="taxonomic scope" value="Eukaryota"/>
</dbReference>
<dbReference type="PANTHER" id="PTHR35543">
    <property type="entry name" value="PROTEIN C11ORF74"/>
    <property type="match status" value="1"/>
</dbReference>
<dbReference type="STRING" id="8496.A0A151MBE8"/>
<sequence length="264" mass="29915">MVISKLNTNMTVGQNSDEACHNGYDCLTVRVVIMEKQPLNSILDQFINSHEQTYEEFLGTFTYLLKDEVEKKSQESEVDSLEKTFSVLELPNRNKESVLPARSKESSVSLSSQPLEEDQVVMSEGLKVGFSKNCDLSLARRVKVDNYLALEDFDTDEESGQEKCIGSLVLPGEVEQTVAGYTPYFDHTIHLKVKVLPVTQPSNNKTQEFQLLGDEVYPFSLDEDFDYDNVALTPKFSEAEMKSMIDLSEQKKRRIDLKSVLSED</sequence>
<proteinExistence type="predicted"/>
<organism evidence="1 2">
    <name type="scientific">Alligator mississippiensis</name>
    <name type="common">American alligator</name>
    <dbReference type="NCBI Taxonomy" id="8496"/>
    <lineage>
        <taxon>Eukaryota</taxon>
        <taxon>Metazoa</taxon>
        <taxon>Chordata</taxon>
        <taxon>Craniata</taxon>
        <taxon>Vertebrata</taxon>
        <taxon>Euteleostomi</taxon>
        <taxon>Archelosauria</taxon>
        <taxon>Archosauria</taxon>
        <taxon>Crocodylia</taxon>
        <taxon>Alligatoridae</taxon>
        <taxon>Alligatorinae</taxon>
        <taxon>Alligator</taxon>
    </lineage>
</organism>
<name>A0A151MBE8_ALLMI</name>
<dbReference type="GO" id="GO:0120160">
    <property type="term" value="F:intraciliary transport particle A binding"/>
    <property type="evidence" value="ECO:0007669"/>
    <property type="project" value="TreeGrafter"/>
</dbReference>
<evidence type="ECO:0000313" key="1">
    <source>
        <dbReference type="EMBL" id="KYO21831.1"/>
    </source>
</evidence>
<dbReference type="AlphaFoldDB" id="A0A151MBE8"/>
<dbReference type="InterPro" id="IPR040028">
    <property type="entry name" value="IFTAP"/>
</dbReference>
<gene>
    <name evidence="1" type="ORF">Y1Q_0000517</name>
</gene>
<evidence type="ECO:0000313" key="2">
    <source>
        <dbReference type="Proteomes" id="UP000050525"/>
    </source>
</evidence>
<dbReference type="PANTHER" id="PTHR35543:SF1">
    <property type="entry name" value="INTRAFLAGELLAR TRANSPORT-ASSOCIATED PROTEIN"/>
    <property type="match status" value="1"/>
</dbReference>
<comment type="caution">
    <text evidence="1">The sequence shown here is derived from an EMBL/GenBank/DDBJ whole genome shotgun (WGS) entry which is preliminary data.</text>
</comment>
<dbReference type="EMBL" id="AKHW03006283">
    <property type="protein sequence ID" value="KYO21831.1"/>
    <property type="molecule type" value="Genomic_DNA"/>
</dbReference>
<accession>A0A151MBE8</accession>
<protein>
    <submittedName>
        <fullName evidence="1">Uncharacterized protein</fullName>
    </submittedName>
</protein>
<dbReference type="Proteomes" id="UP000050525">
    <property type="component" value="Unassembled WGS sequence"/>
</dbReference>
<dbReference type="Pfam" id="PF17722">
    <property type="entry name" value="IFTAP"/>
    <property type="match status" value="1"/>
</dbReference>
<dbReference type="GO" id="GO:0005829">
    <property type="term" value="C:cytosol"/>
    <property type="evidence" value="ECO:0007669"/>
    <property type="project" value="TreeGrafter"/>
</dbReference>
<dbReference type="GO" id="GO:0007283">
    <property type="term" value="P:spermatogenesis"/>
    <property type="evidence" value="ECO:0007669"/>
    <property type="project" value="TreeGrafter"/>
</dbReference>
<dbReference type="GO" id="GO:0097731">
    <property type="term" value="C:9+0 non-motile cilium"/>
    <property type="evidence" value="ECO:0007669"/>
    <property type="project" value="TreeGrafter"/>
</dbReference>
<dbReference type="OrthoDB" id="10057631at2759"/>
<dbReference type="KEGG" id="amj:102565863"/>
<reference evidence="1 2" key="1">
    <citation type="journal article" date="2012" name="Genome Biol.">
        <title>Sequencing three crocodilian genomes to illuminate the evolution of archosaurs and amniotes.</title>
        <authorList>
            <person name="St John J.A."/>
            <person name="Braun E.L."/>
            <person name="Isberg S.R."/>
            <person name="Miles L.G."/>
            <person name="Chong A.Y."/>
            <person name="Gongora J."/>
            <person name="Dalzell P."/>
            <person name="Moran C."/>
            <person name="Bed'hom B."/>
            <person name="Abzhanov A."/>
            <person name="Burgess S.C."/>
            <person name="Cooksey A.M."/>
            <person name="Castoe T.A."/>
            <person name="Crawford N.G."/>
            <person name="Densmore L.D."/>
            <person name="Drew J.C."/>
            <person name="Edwards S.V."/>
            <person name="Faircloth B.C."/>
            <person name="Fujita M.K."/>
            <person name="Greenwold M.J."/>
            <person name="Hoffmann F.G."/>
            <person name="Howard J.M."/>
            <person name="Iguchi T."/>
            <person name="Janes D.E."/>
            <person name="Khan S.Y."/>
            <person name="Kohno S."/>
            <person name="de Koning A.J."/>
            <person name="Lance S.L."/>
            <person name="McCarthy F.M."/>
            <person name="McCormack J.E."/>
            <person name="Merchant M.E."/>
            <person name="Peterson D.G."/>
            <person name="Pollock D.D."/>
            <person name="Pourmand N."/>
            <person name="Raney B.J."/>
            <person name="Roessler K.A."/>
            <person name="Sanford J.R."/>
            <person name="Sawyer R.H."/>
            <person name="Schmidt C.J."/>
            <person name="Triplett E.W."/>
            <person name="Tuberville T.D."/>
            <person name="Venegas-Anaya M."/>
            <person name="Howard J.T."/>
            <person name="Jarvis E.D."/>
            <person name="Guillette L.J.Jr."/>
            <person name="Glenn T.C."/>
            <person name="Green R.E."/>
            <person name="Ray D.A."/>
        </authorList>
    </citation>
    <scope>NUCLEOTIDE SEQUENCE [LARGE SCALE GENOMIC DNA]</scope>
    <source>
        <strain evidence="1">KSC_2009_1</strain>
    </source>
</reference>
<dbReference type="GO" id="GO:0007340">
    <property type="term" value="P:acrosome reaction"/>
    <property type="evidence" value="ECO:0007669"/>
    <property type="project" value="TreeGrafter"/>
</dbReference>
<keyword evidence="2" id="KW-1185">Reference proteome</keyword>